<dbReference type="SUPFAM" id="SSF103473">
    <property type="entry name" value="MFS general substrate transporter"/>
    <property type="match status" value="1"/>
</dbReference>
<evidence type="ECO:0000256" key="5">
    <source>
        <dbReference type="ARBA" id="ARBA00022989"/>
    </source>
</evidence>
<keyword evidence="5 7" id="KW-1133">Transmembrane helix</keyword>
<keyword evidence="10" id="KW-1185">Reference proteome</keyword>
<reference evidence="9 10" key="1">
    <citation type="submission" date="2018-10" db="EMBL/GenBank/DDBJ databases">
        <title>A high-quality apple genome assembly.</title>
        <authorList>
            <person name="Hu J."/>
        </authorList>
    </citation>
    <scope>NUCLEOTIDE SEQUENCE [LARGE SCALE GENOMIC DNA]</scope>
    <source>
        <strain evidence="10">cv. HFTH1</strain>
        <tissue evidence="9">Young leaf</tissue>
    </source>
</reference>
<keyword evidence="3" id="KW-0813">Transport</keyword>
<feature type="transmembrane region" description="Helical" evidence="7">
    <location>
        <begin position="329"/>
        <end position="353"/>
    </location>
</feature>
<sequence length="434" mass="46438">MDPRETMEEGLLTVSENLVHEEGAGNDYSDATPDAGSLPVTAVVVLSTMVALWGSLSFGCALGYSSAAESGIIEELDITLAEYSVFGAMLTIGGVVGGLVNGRITDLIGRIRTMWLSEIISIAGWLSIAFAKNIWLLDFGRLLLGIGSALIIYVGPIYIAEITPKDFRGRFTSANQLMSSCGFALMYFVGNALNWRTIALIGAIPSLLHIIGLFFIPESPRWLAKIGKQKEFEAVLQRLRGKNANISQEAAEIMVGVGLMFLQQLGGPNAVSSYGSSIFVDADFSSTIGTISLAIIGIPGTILSVLLADKCGRRPLLLNLGPWKELTPIFMFIGMLGYYASYTAGMAGLPLVIMAEIFPINVKGTAGSLVTLANTGTGSIVTYTFNFMMEWTSSGTFFIFAAICGLTVVFVAKLVPETKGRTLEELQASIAHFM</sequence>
<evidence type="ECO:0000259" key="8">
    <source>
        <dbReference type="PROSITE" id="PS50850"/>
    </source>
</evidence>
<dbReference type="InterPro" id="IPR005828">
    <property type="entry name" value="MFS_sugar_transport-like"/>
</dbReference>
<proteinExistence type="inferred from homology"/>
<dbReference type="GO" id="GO:0016020">
    <property type="term" value="C:membrane"/>
    <property type="evidence" value="ECO:0007669"/>
    <property type="project" value="UniProtKB-SubCell"/>
</dbReference>
<keyword evidence="4 7" id="KW-0812">Transmembrane</keyword>
<gene>
    <name evidence="9" type="ORF">DVH24_036674</name>
</gene>
<protein>
    <recommendedName>
        <fullName evidence="8">Major facilitator superfamily (MFS) profile domain-containing protein</fullName>
    </recommendedName>
</protein>
<evidence type="ECO:0000256" key="6">
    <source>
        <dbReference type="ARBA" id="ARBA00023136"/>
    </source>
</evidence>
<dbReference type="PROSITE" id="PS50850">
    <property type="entry name" value="MFS"/>
    <property type="match status" value="1"/>
</dbReference>
<evidence type="ECO:0000256" key="7">
    <source>
        <dbReference type="SAM" id="Phobius"/>
    </source>
</evidence>
<evidence type="ECO:0000256" key="3">
    <source>
        <dbReference type="ARBA" id="ARBA00022597"/>
    </source>
</evidence>
<dbReference type="InterPro" id="IPR050549">
    <property type="entry name" value="MFS_Trehalose_Transporter"/>
</dbReference>
<dbReference type="AlphaFoldDB" id="A0A498IM88"/>
<dbReference type="InterPro" id="IPR020846">
    <property type="entry name" value="MFS_dom"/>
</dbReference>
<feature type="transmembrane region" description="Helical" evidence="7">
    <location>
        <begin position="195"/>
        <end position="216"/>
    </location>
</feature>
<evidence type="ECO:0000256" key="2">
    <source>
        <dbReference type="ARBA" id="ARBA00010992"/>
    </source>
</evidence>
<evidence type="ECO:0000256" key="1">
    <source>
        <dbReference type="ARBA" id="ARBA00004141"/>
    </source>
</evidence>
<comment type="subcellular location">
    <subcellularLocation>
        <location evidence="1">Membrane</location>
        <topology evidence="1">Multi-pass membrane protein</topology>
    </subcellularLocation>
</comment>
<organism evidence="9 10">
    <name type="scientific">Malus domestica</name>
    <name type="common">Apple</name>
    <name type="synonym">Pyrus malus</name>
    <dbReference type="NCBI Taxonomy" id="3750"/>
    <lineage>
        <taxon>Eukaryota</taxon>
        <taxon>Viridiplantae</taxon>
        <taxon>Streptophyta</taxon>
        <taxon>Embryophyta</taxon>
        <taxon>Tracheophyta</taxon>
        <taxon>Spermatophyta</taxon>
        <taxon>Magnoliopsida</taxon>
        <taxon>eudicotyledons</taxon>
        <taxon>Gunneridae</taxon>
        <taxon>Pentapetalae</taxon>
        <taxon>rosids</taxon>
        <taxon>fabids</taxon>
        <taxon>Rosales</taxon>
        <taxon>Rosaceae</taxon>
        <taxon>Amygdaloideae</taxon>
        <taxon>Maleae</taxon>
        <taxon>Malus</taxon>
    </lineage>
</organism>
<dbReference type="Proteomes" id="UP000290289">
    <property type="component" value="Chromosome 12"/>
</dbReference>
<feature type="transmembrane region" description="Helical" evidence="7">
    <location>
        <begin position="287"/>
        <end position="308"/>
    </location>
</feature>
<keyword evidence="3" id="KW-0762">Sugar transport</keyword>
<evidence type="ECO:0000313" key="10">
    <source>
        <dbReference type="Proteomes" id="UP000290289"/>
    </source>
</evidence>
<dbReference type="Pfam" id="PF00083">
    <property type="entry name" value="Sugar_tr"/>
    <property type="match status" value="2"/>
</dbReference>
<feature type="transmembrane region" description="Helical" evidence="7">
    <location>
        <begin position="40"/>
        <end position="64"/>
    </location>
</feature>
<dbReference type="GO" id="GO:0051119">
    <property type="term" value="F:sugar transmembrane transporter activity"/>
    <property type="evidence" value="ECO:0007669"/>
    <property type="project" value="InterPro"/>
</dbReference>
<feature type="transmembrane region" description="Helical" evidence="7">
    <location>
        <begin position="395"/>
        <end position="415"/>
    </location>
</feature>
<dbReference type="CDD" id="cd17358">
    <property type="entry name" value="MFS_GLUT6_8_Class3_like"/>
    <property type="match status" value="1"/>
</dbReference>
<dbReference type="PANTHER" id="PTHR48021:SF93">
    <property type="entry name" value="SUGAR TRANSPORTER ERD6-LIKE 1-RELATED"/>
    <property type="match status" value="1"/>
</dbReference>
<dbReference type="Gene3D" id="1.20.1250.20">
    <property type="entry name" value="MFS general substrate transporter like domains"/>
    <property type="match status" value="2"/>
</dbReference>
<name>A0A498IM88_MALDO</name>
<feature type="transmembrane region" description="Helical" evidence="7">
    <location>
        <begin position="142"/>
        <end position="159"/>
    </location>
</feature>
<dbReference type="InterPro" id="IPR044775">
    <property type="entry name" value="MFS_ERD6/Tret1-like"/>
</dbReference>
<feature type="domain" description="Major facilitator superfamily (MFS) profile" evidence="8">
    <location>
        <begin position="43"/>
        <end position="419"/>
    </location>
</feature>
<comment type="similarity">
    <text evidence="2">Belongs to the major facilitator superfamily. Sugar transporter (TC 2.A.1.1) family.</text>
</comment>
<dbReference type="InterPro" id="IPR036259">
    <property type="entry name" value="MFS_trans_sf"/>
</dbReference>
<evidence type="ECO:0000256" key="4">
    <source>
        <dbReference type="ARBA" id="ARBA00022692"/>
    </source>
</evidence>
<feature type="transmembrane region" description="Helical" evidence="7">
    <location>
        <begin position="84"/>
        <end position="102"/>
    </location>
</feature>
<keyword evidence="6 7" id="KW-0472">Membrane</keyword>
<evidence type="ECO:0000313" key="9">
    <source>
        <dbReference type="EMBL" id="RXH82333.1"/>
    </source>
</evidence>
<dbReference type="STRING" id="3750.A0A498IM88"/>
<dbReference type="PANTHER" id="PTHR48021">
    <property type="match status" value="1"/>
</dbReference>
<accession>A0A498IM88</accession>
<dbReference type="EMBL" id="RDQH01000338">
    <property type="protein sequence ID" value="RXH82333.1"/>
    <property type="molecule type" value="Genomic_DNA"/>
</dbReference>
<comment type="caution">
    <text evidence="9">The sequence shown here is derived from an EMBL/GenBank/DDBJ whole genome shotgun (WGS) entry which is preliminary data.</text>
</comment>
<feature type="transmembrane region" description="Helical" evidence="7">
    <location>
        <begin position="114"/>
        <end position="136"/>
    </location>
</feature>